<dbReference type="EMBL" id="SZQA01000030">
    <property type="protein sequence ID" value="TKK85137.1"/>
    <property type="molecule type" value="Genomic_DNA"/>
</dbReference>
<feature type="region of interest" description="Disordered" evidence="1">
    <location>
        <begin position="99"/>
        <end position="127"/>
    </location>
</feature>
<dbReference type="AlphaFoldDB" id="A0A4U3MBQ0"/>
<evidence type="ECO:0000313" key="3">
    <source>
        <dbReference type="Proteomes" id="UP000308705"/>
    </source>
</evidence>
<sequence length="127" mass="14719">MERHESDGYPIIPFASAEAFEDWLEKNHAHEPGLWLKFAKKGRGIPTITFEEALESSSCYGWVDSKMYRYDDDYYILRYQPRKKTSKWSPRNSDLAQRLIDEGRMRPAGQAQVDQAKADGRWSGTKG</sequence>
<gene>
    <name evidence="2" type="ORF">FDA94_27345</name>
</gene>
<name>A0A4U3MBQ0_9ACTN</name>
<dbReference type="OrthoDB" id="9796999at2"/>
<dbReference type="Proteomes" id="UP000308705">
    <property type="component" value="Unassembled WGS sequence"/>
</dbReference>
<dbReference type="RefSeq" id="WP_137249939.1">
    <property type="nucleotide sequence ID" value="NZ_SZQA01000030.1"/>
</dbReference>
<keyword evidence="3" id="KW-1185">Reference proteome</keyword>
<accession>A0A4U3MBQ0</accession>
<reference evidence="2 3" key="1">
    <citation type="submission" date="2019-04" db="EMBL/GenBank/DDBJ databases">
        <title>Herbidospora sp. NEAU-GS14.nov., a novel actinomycete isolated from soil.</title>
        <authorList>
            <person name="Han L."/>
        </authorList>
    </citation>
    <scope>NUCLEOTIDE SEQUENCE [LARGE SCALE GENOMIC DNA]</scope>
    <source>
        <strain evidence="2 3">NEAU-GS14</strain>
    </source>
</reference>
<protein>
    <recommendedName>
        <fullName evidence="4">Bacteriocin-protection protein</fullName>
    </recommendedName>
</protein>
<comment type="caution">
    <text evidence="2">The sequence shown here is derived from an EMBL/GenBank/DDBJ whole genome shotgun (WGS) entry which is preliminary data.</text>
</comment>
<evidence type="ECO:0000256" key="1">
    <source>
        <dbReference type="SAM" id="MobiDB-lite"/>
    </source>
</evidence>
<proteinExistence type="predicted"/>
<evidence type="ECO:0000313" key="2">
    <source>
        <dbReference type="EMBL" id="TKK85137.1"/>
    </source>
</evidence>
<evidence type="ECO:0008006" key="4">
    <source>
        <dbReference type="Google" id="ProtNLM"/>
    </source>
</evidence>
<organism evidence="2 3">
    <name type="scientific">Herbidospora galbida</name>
    <dbReference type="NCBI Taxonomy" id="2575442"/>
    <lineage>
        <taxon>Bacteria</taxon>
        <taxon>Bacillati</taxon>
        <taxon>Actinomycetota</taxon>
        <taxon>Actinomycetes</taxon>
        <taxon>Streptosporangiales</taxon>
        <taxon>Streptosporangiaceae</taxon>
        <taxon>Herbidospora</taxon>
    </lineage>
</organism>